<evidence type="ECO:0000313" key="4">
    <source>
        <dbReference type="Proteomes" id="UP000000493"/>
    </source>
</evidence>
<reference evidence="4" key="1">
    <citation type="submission" date="2011-06" db="EMBL/GenBank/DDBJ databases">
        <title>The complete genome of chromosome of Runella slithyformis DSM 19594.</title>
        <authorList>
            <consortium name="US DOE Joint Genome Institute (JGI-PGF)"/>
            <person name="Lucas S."/>
            <person name="Han J."/>
            <person name="Lapidus A."/>
            <person name="Bruce D."/>
            <person name="Goodwin L."/>
            <person name="Pitluck S."/>
            <person name="Peters L."/>
            <person name="Kyrpides N."/>
            <person name="Mavromatis K."/>
            <person name="Ivanova N."/>
            <person name="Ovchinnikova G."/>
            <person name="Zhang X."/>
            <person name="Misra M."/>
            <person name="Detter J.C."/>
            <person name="Tapia R."/>
            <person name="Han C."/>
            <person name="Land M."/>
            <person name="Hauser L."/>
            <person name="Markowitz V."/>
            <person name="Cheng J.-F."/>
            <person name="Hugenholtz P."/>
            <person name="Woyke T."/>
            <person name="Wu D."/>
            <person name="Tindall B."/>
            <person name="Faehrich R."/>
            <person name="Brambilla E."/>
            <person name="Klenk H.-P."/>
            <person name="Eisen J.A."/>
        </authorList>
    </citation>
    <scope>NUCLEOTIDE SEQUENCE [LARGE SCALE GENOMIC DNA]</scope>
    <source>
        <strain evidence="4">ATCC 29530 / DSM 19594 / LMG 11500 / NCIMB 11436 / LSU 4</strain>
    </source>
</reference>
<name>A0A7U4E615_RUNSL</name>
<protein>
    <recommendedName>
        <fullName evidence="2">Protein SirB1 N-terminal domain-containing protein</fullName>
    </recommendedName>
</protein>
<evidence type="ECO:0000256" key="1">
    <source>
        <dbReference type="ARBA" id="ARBA00007100"/>
    </source>
</evidence>
<proteinExistence type="inferred from homology"/>
<dbReference type="PANTHER" id="PTHR31350">
    <property type="entry name" value="SI:DKEY-261L7.2"/>
    <property type="match status" value="1"/>
</dbReference>
<dbReference type="AlphaFoldDB" id="A0A7U4E615"/>
<evidence type="ECO:0000313" key="3">
    <source>
        <dbReference type="EMBL" id="AEI48778.1"/>
    </source>
</evidence>
<sequence length="301" mass="35020">MGAEKKLFLFIANNAKSHRMTEQEIKALVSLLDDDDQEVSRLVEREIRQQGGKIIPFLENEWESAGFSPDVQRKIEELIHELQYVLTLERLTNWHNGGAVDLLEGLWIVATYQYPDLSLEKIRSDFEQFYYETWLEFKIDMHPIDQIRALNHVFFSKLKFGSNTKNFHSAGNSMINVVLDTRKGNPISLCCIYMIIAQRLNMPVYGVNLPNLFVLTYKQDSIQFYINVFNKGLVFMRSDIDHYIAQLNLKTNETFYQPCSNLDILKRVLRNLTLAFEKTGDNDKVNEIEKMAAILNEPLPE</sequence>
<accession>A0A7U4E615</accession>
<gene>
    <name evidence="3" type="ordered locus">Runsl_2368</name>
</gene>
<dbReference type="PANTHER" id="PTHR31350:SF21">
    <property type="entry name" value="F-BOX ONLY PROTEIN 21"/>
    <property type="match status" value="1"/>
</dbReference>
<organism evidence="3 4">
    <name type="scientific">Runella slithyformis (strain ATCC 29530 / DSM 19594 / LMG 11500 / NCIMB 11436 / LSU 4)</name>
    <dbReference type="NCBI Taxonomy" id="761193"/>
    <lineage>
        <taxon>Bacteria</taxon>
        <taxon>Pseudomonadati</taxon>
        <taxon>Bacteroidota</taxon>
        <taxon>Cytophagia</taxon>
        <taxon>Cytophagales</taxon>
        <taxon>Spirosomataceae</taxon>
        <taxon>Runella</taxon>
    </lineage>
</organism>
<reference evidence="3 4" key="2">
    <citation type="journal article" date="2012" name="Stand. Genomic Sci.">
        <title>Complete genome sequence of the aquatic bacterium Runella slithyformis type strain (LSU 4(T)).</title>
        <authorList>
            <person name="Copeland A."/>
            <person name="Zhang X."/>
            <person name="Misra M."/>
            <person name="Lapidus A."/>
            <person name="Nolan M."/>
            <person name="Lucas S."/>
            <person name="Deshpande S."/>
            <person name="Cheng J.F."/>
            <person name="Tapia R."/>
            <person name="Goodwin L.A."/>
            <person name="Pitluck S."/>
            <person name="Liolios K."/>
            <person name="Pagani I."/>
            <person name="Ivanova N."/>
            <person name="Mikhailova N."/>
            <person name="Pati A."/>
            <person name="Chen A."/>
            <person name="Palaniappan K."/>
            <person name="Land M."/>
            <person name="Hauser L."/>
            <person name="Pan C."/>
            <person name="Jeffries C.D."/>
            <person name="Detter J.C."/>
            <person name="Brambilla E.M."/>
            <person name="Rohde M."/>
            <person name="Djao O.D."/>
            <person name="Goker M."/>
            <person name="Sikorski J."/>
            <person name="Tindall B.J."/>
            <person name="Woyke T."/>
            <person name="Bristow J."/>
            <person name="Eisen J.A."/>
            <person name="Markowitz V."/>
            <person name="Hugenholtz P."/>
            <person name="Kyrpides N.C."/>
            <person name="Klenk H.P."/>
            <person name="Mavromatis K."/>
        </authorList>
    </citation>
    <scope>NUCLEOTIDE SEQUENCE [LARGE SCALE GENOMIC DNA]</scope>
    <source>
        <strain evidence="4">ATCC 29530 / DSM 19594 / LMG 11500 / NCIMB 11436 / LSU 4</strain>
    </source>
</reference>
<evidence type="ECO:0000259" key="2">
    <source>
        <dbReference type="Pfam" id="PF13369"/>
    </source>
</evidence>
<dbReference type="KEGG" id="rsi:Runsl_2368"/>
<dbReference type="InterPro" id="IPR032698">
    <property type="entry name" value="SirB1_N"/>
</dbReference>
<dbReference type="Proteomes" id="UP000000493">
    <property type="component" value="Chromosome"/>
</dbReference>
<dbReference type="EMBL" id="CP002859">
    <property type="protein sequence ID" value="AEI48778.1"/>
    <property type="molecule type" value="Genomic_DNA"/>
</dbReference>
<keyword evidence="4" id="KW-1185">Reference proteome</keyword>
<comment type="similarity">
    <text evidence="1">Belongs to the UPF0162 family.</text>
</comment>
<feature type="domain" description="Protein SirB1 N-terminal" evidence="2">
    <location>
        <begin position="121"/>
        <end position="270"/>
    </location>
</feature>
<dbReference type="Pfam" id="PF13369">
    <property type="entry name" value="Transglut_core2"/>
    <property type="match status" value="1"/>
</dbReference>